<keyword evidence="8" id="KW-1185">Reference proteome</keyword>
<protein>
    <submittedName>
        <fullName evidence="9">Peripheral subunit-binding (PSBD) domain-containing protein</fullName>
    </submittedName>
</protein>
<dbReference type="SUPFAM" id="SSF52777">
    <property type="entry name" value="CoA-dependent acyltransferases"/>
    <property type="match status" value="1"/>
</dbReference>
<comment type="similarity">
    <text evidence="2">Belongs to the 2-oxoacid dehydrogenase family.</text>
</comment>
<name>A0A915DY00_9BILA</name>
<dbReference type="Pfam" id="PF00198">
    <property type="entry name" value="2-oxoacid_dh"/>
    <property type="match status" value="1"/>
</dbReference>
<dbReference type="PANTHER" id="PTHR43178">
    <property type="entry name" value="DIHYDROLIPOAMIDE ACETYLTRANSFERASE COMPONENT OF PYRUVATE DEHYDROGENASE COMPLEX"/>
    <property type="match status" value="1"/>
</dbReference>
<dbReference type="InterPro" id="IPR023213">
    <property type="entry name" value="CAT-like_dom_sf"/>
</dbReference>
<evidence type="ECO:0000256" key="6">
    <source>
        <dbReference type="SAM" id="MobiDB-lite"/>
    </source>
</evidence>
<dbReference type="InterPro" id="IPR050743">
    <property type="entry name" value="2-oxoacid_DH_E2_comp"/>
</dbReference>
<feature type="domain" description="Peripheral subunit-binding (PSBD)" evidence="7">
    <location>
        <begin position="154"/>
        <end position="191"/>
    </location>
</feature>
<dbReference type="AlphaFoldDB" id="A0A915DY00"/>
<evidence type="ECO:0000256" key="3">
    <source>
        <dbReference type="ARBA" id="ARBA00022679"/>
    </source>
</evidence>
<feature type="compositionally biased region" description="Low complexity" evidence="6">
    <location>
        <begin position="139"/>
        <end position="148"/>
    </location>
</feature>
<dbReference type="Pfam" id="PF02817">
    <property type="entry name" value="E3_binding"/>
    <property type="match status" value="1"/>
</dbReference>
<dbReference type="Proteomes" id="UP000887574">
    <property type="component" value="Unplaced"/>
</dbReference>
<keyword evidence="5" id="KW-0012">Acyltransferase</keyword>
<evidence type="ECO:0000256" key="1">
    <source>
        <dbReference type="ARBA" id="ARBA00001938"/>
    </source>
</evidence>
<dbReference type="InterPro" id="IPR036625">
    <property type="entry name" value="E3-bd_dom_sf"/>
</dbReference>
<evidence type="ECO:0000313" key="8">
    <source>
        <dbReference type="Proteomes" id="UP000887574"/>
    </source>
</evidence>
<dbReference type="GO" id="GO:0016407">
    <property type="term" value="F:acetyltransferase activity"/>
    <property type="evidence" value="ECO:0007669"/>
    <property type="project" value="TreeGrafter"/>
</dbReference>
<proteinExistence type="inferred from homology"/>
<evidence type="ECO:0000256" key="5">
    <source>
        <dbReference type="ARBA" id="ARBA00023315"/>
    </source>
</evidence>
<dbReference type="InterPro" id="IPR001078">
    <property type="entry name" value="2-oxoacid_DH_actylTfrase"/>
</dbReference>
<dbReference type="WBParaSite" id="jg23917">
    <property type="protein sequence ID" value="jg23917"/>
    <property type="gene ID" value="jg23917"/>
</dbReference>
<accession>A0A915DY00</accession>
<evidence type="ECO:0000256" key="2">
    <source>
        <dbReference type="ARBA" id="ARBA00007317"/>
    </source>
</evidence>
<evidence type="ECO:0000256" key="4">
    <source>
        <dbReference type="ARBA" id="ARBA00022823"/>
    </source>
</evidence>
<keyword evidence="3" id="KW-0808">Transferase</keyword>
<evidence type="ECO:0000313" key="9">
    <source>
        <dbReference type="WBParaSite" id="jg23917"/>
    </source>
</evidence>
<dbReference type="Gene3D" id="4.10.320.10">
    <property type="entry name" value="E3-binding domain"/>
    <property type="match status" value="1"/>
</dbReference>
<dbReference type="GO" id="GO:0031405">
    <property type="term" value="F:lipoic acid binding"/>
    <property type="evidence" value="ECO:0007669"/>
    <property type="project" value="TreeGrafter"/>
</dbReference>
<keyword evidence="4" id="KW-0450">Lipoyl</keyword>
<dbReference type="SUPFAM" id="SSF47005">
    <property type="entry name" value="Peripheral subunit-binding domain of 2-oxo acid dehydrogenase complex"/>
    <property type="match status" value="1"/>
</dbReference>
<organism evidence="8 9">
    <name type="scientific">Ditylenchus dipsaci</name>
    <dbReference type="NCBI Taxonomy" id="166011"/>
    <lineage>
        <taxon>Eukaryota</taxon>
        <taxon>Metazoa</taxon>
        <taxon>Ecdysozoa</taxon>
        <taxon>Nematoda</taxon>
        <taxon>Chromadorea</taxon>
        <taxon>Rhabditida</taxon>
        <taxon>Tylenchina</taxon>
        <taxon>Tylenchomorpha</taxon>
        <taxon>Sphaerularioidea</taxon>
        <taxon>Anguinidae</taxon>
        <taxon>Anguininae</taxon>
        <taxon>Ditylenchus</taxon>
    </lineage>
</organism>
<reference evidence="9" key="1">
    <citation type="submission" date="2022-11" db="UniProtKB">
        <authorList>
            <consortium name="WormBaseParasite"/>
        </authorList>
    </citation>
    <scope>IDENTIFICATION</scope>
</reference>
<dbReference type="InterPro" id="IPR004167">
    <property type="entry name" value="PSBD"/>
</dbReference>
<dbReference type="Gene3D" id="3.30.559.10">
    <property type="entry name" value="Chloramphenicol acetyltransferase-like domain"/>
    <property type="match status" value="1"/>
</dbReference>
<dbReference type="PANTHER" id="PTHR43178:SF5">
    <property type="entry name" value="LIPOAMIDE ACYLTRANSFERASE COMPONENT OF BRANCHED-CHAIN ALPHA-KETO ACID DEHYDROGENASE COMPLEX, MITOCHONDRIAL"/>
    <property type="match status" value="1"/>
</dbReference>
<dbReference type="FunFam" id="3.30.559.10:FF:000007">
    <property type="entry name" value="Dihydrolipoamide acetyltransferase component of pyruvate dehydrogenase complex"/>
    <property type="match status" value="1"/>
</dbReference>
<comment type="cofactor">
    <cofactor evidence="1">
        <name>(R)-lipoate</name>
        <dbReference type="ChEBI" id="CHEBI:83088"/>
    </cofactor>
</comment>
<dbReference type="PROSITE" id="PS51826">
    <property type="entry name" value="PSBD"/>
    <property type="match status" value="1"/>
</dbReference>
<feature type="region of interest" description="Disordered" evidence="6">
    <location>
        <begin position="113"/>
        <end position="150"/>
    </location>
</feature>
<dbReference type="GO" id="GO:0005739">
    <property type="term" value="C:mitochondrion"/>
    <property type="evidence" value="ECO:0007669"/>
    <property type="project" value="TreeGrafter"/>
</dbReference>
<evidence type="ECO:0000259" key="7">
    <source>
        <dbReference type="PROSITE" id="PS51826"/>
    </source>
</evidence>
<sequence>MSFLRFGRCCVLLNRQCVSPKLLRPIHFSSFLDQIVQFKLRHWEGIAEVQVKDWHVKVGGDKVSEFDEYAWFKAIKPQSLSLLDMKALLENCTMRLTKLPRLVIPLIDIETNQKEDETENTSSSSIPEPSEKEHTGQPAAATSSSHSTNNEKLLAAPAVRKMIRESNLDASKIEGTGKDGRLLKEDGIFISRGKQSGDRIVPIRGYSRAMIKSMTESLKIPHFGFDDEYSMDKLIETRDVLNAVGKEHGIKFSYMPLIIKATSLALLQFPIVNSSVDDKMENLIYKSAHNISLAMDTPGGLVVPNVKNCNLNLANAEKLSKEDLTDGTFSISNVGAIGGGTYVSPVIFAPQVAIAALGRVQKLPRFNDEGNVVAKKIVNISFAADHRVVDELLWPGSAICSSNTSRIRLRCWAICAEFLKKRTKKTSV</sequence>